<feature type="region of interest" description="Disordered" evidence="1">
    <location>
        <begin position="144"/>
        <end position="218"/>
    </location>
</feature>
<evidence type="ECO:0000313" key="3">
    <source>
        <dbReference type="Proteomes" id="UP001066276"/>
    </source>
</evidence>
<dbReference type="EMBL" id="JANPWB010000008">
    <property type="protein sequence ID" value="KAJ1163638.1"/>
    <property type="molecule type" value="Genomic_DNA"/>
</dbReference>
<reference evidence="2" key="1">
    <citation type="journal article" date="2022" name="bioRxiv">
        <title>Sequencing and chromosome-scale assembly of the giantPleurodeles waltlgenome.</title>
        <authorList>
            <person name="Brown T."/>
            <person name="Elewa A."/>
            <person name="Iarovenko S."/>
            <person name="Subramanian E."/>
            <person name="Araus A.J."/>
            <person name="Petzold A."/>
            <person name="Susuki M."/>
            <person name="Suzuki K.-i.T."/>
            <person name="Hayashi T."/>
            <person name="Toyoda A."/>
            <person name="Oliveira C."/>
            <person name="Osipova E."/>
            <person name="Leigh N.D."/>
            <person name="Simon A."/>
            <person name="Yun M.H."/>
        </authorList>
    </citation>
    <scope>NUCLEOTIDE SEQUENCE</scope>
    <source>
        <strain evidence="2">20211129_DDA</strain>
        <tissue evidence="2">Liver</tissue>
    </source>
</reference>
<feature type="compositionally biased region" description="Low complexity" evidence="1">
    <location>
        <begin position="7"/>
        <end position="16"/>
    </location>
</feature>
<name>A0AAV7SHT3_PLEWA</name>
<organism evidence="2 3">
    <name type="scientific">Pleurodeles waltl</name>
    <name type="common">Iberian ribbed newt</name>
    <dbReference type="NCBI Taxonomy" id="8319"/>
    <lineage>
        <taxon>Eukaryota</taxon>
        <taxon>Metazoa</taxon>
        <taxon>Chordata</taxon>
        <taxon>Craniata</taxon>
        <taxon>Vertebrata</taxon>
        <taxon>Euteleostomi</taxon>
        <taxon>Amphibia</taxon>
        <taxon>Batrachia</taxon>
        <taxon>Caudata</taxon>
        <taxon>Salamandroidea</taxon>
        <taxon>Salamandridae</taxon>
        <taxon>Pleurodelinae</taxon>
        <taxon>Pleurodeles</taxon>
    </lineage>
</organism>
<comment type="caution">
    <text evidence="2">The sequence shown here is derived from an EMBL/GenBank/DDBJ whole genome shotgun (WGS) entry which is preliminary data.</text>
</comment>
<feature type="compositionally biased region" description="Polar residues" evidence="1">
    <location>
        <begin position="38"/>
        <end position="49"/>
    </location>
</feature>
<sequence length="279" mass="28979">MHTAPFSSSSRGTSPSKPAVPPCATSPAAELTAEDPLCSQQSHSPQLSEPVSAPSHGLHQDAHPRPPAALPATRMLLHFWGPKPAAEPGQALPAPGVRSEVSPGGDQGPGSPGGGAEATPLLLPGTDALQAAAELCWLRVHPASPAARSRGSAQRERAQPREAGQPGLRHPAGARAQRGPEQEDEQGGDPALRRGVHPRPAGAAGRARRGQRRLPLGRALPRALPALRPRGPRHELHGRIPRLLVLLRRGLLRAAQPRGAGAAGLHQLVLSVEQDSSLA</sequence>
<evidence type="ECO:0000313" key="2">
    <source>
        <dbReference type="EMBL" id="KAJ1163638.1"/>
    </source>
</evidence>
<dbReference type="Proteomes" id="UP001066276">
    <property type="component" value="Chromosome 4_2"/>
</dbReference>
<evidence type="ECO:0000256" key="1">
    <source>
        <dbReference type="SAM" id="MobiDB-lite"/>
    </source>
</evidence>
<feature type="compositionally biased region" description="Gly residues" evidence="1">
    <location>
        <begin position="105"/>
        <end position="116"/>
    </location>
</feature>
<keyword evidence="3" id="KW-1185">Reference proteome</keyword>
<feature type="region of interest" description="Disordered" evidence="1">
    <location>
        <begin position="1"/>
        <end position="125"/>
    </location>
</feature>
<accession>A0AAV7SHT3</accession>
<proteinExistence type="predicted"/>
<dbReference type="AlphaFoldDB" id="A0AAV7SHT3"/>
<gene>
    <name evidence="2" type="ORF">NDU88_004093</name>
</gene>
<protein>
    <submittedName>
        <fullName evidence="2">Uncharacterized protein</fullName>
    </submittedName>
</protein>